<accession>A0A3N4LVX8</accession>
<dbReference type="InParanoid" id="A0A3N4LVX8"/>
<gene>
    <name evidence="2" type="ORF">L211DRAFT_847617</name>
</gene>
<organism evidence="2 3">
    <name type="scientific">Terfezia boudieri ATCC MYA-4762</name>
    <dbReference type="NCBI Taxonomy" id="1051890"/>
    <lineage>
        <taxon>Eukaryota</taxon>
        <taxon>Fungi</taxon>
        <taxon>Dikarya</taxon>
        <taxon>Ascomycota</taxon>
        <taxon>Pezizomycotina</taxon>
        <taxon>Pezizomycetes</taxon>
        <taxon>Pezizales</taxon>
        <taxon>Pezizaceae</taxon>
        <taxon>Terfezia</taxon>
    </lineage>
</organism>
<name>A0A3N4LVX8_9PEZI</name>
<feature type="region of interest" description="Disordered" evidence="1">
    <location>
        <begin position="1"/>
        <end position="23"/>
    </location>
</feature>
<proteinExistence type="predicted"/>
<dbReference type="Proteomes" id="UP000267821">
    <property type="component" value="Unassembled WGS sequence"/>
</dbReference>
<keyword evidence="3" id="KW-1185">Reference proteome</keyword>
<sequence>MRSGPVGIAPTRESGWKSHSRGHKRWNSTRSVTLWDTVYATSSYYSIYNTPGPVIPQFGPDFPFDNLSKDSNEAAAKIRQAKLSGFCKDLLSGESDSNDNDDELPRPVRRSSKPVGQIIIPIRALTPTLTLGQEGVEAHIPAPIATTTDASRLLKVGI</sequence>
<evidence type="ECO:0000313" key="3">
    <source>
        <dbReference type="Proteomes" id="UP000267821"/>
    </source>
</evidence>
<feature type="region of interest" description="Disordered" evidence="1">
    <location>
        <begin position="90"/>
        <end position="110"/>
    </location>
</feature>
<dbReference type="EMBL" id="ML121536">
    <property type="protein sequence ID" value="RPB25838.1"/>
    <property type="molecule type" value="Genomic_DNA"/>
</dbReference>
<evidence type="ECO:0000256" key="1">
    <source>
        <dbReference type="SAM" id="MobiDB-lite"/>
    </source>
</evidence>
<evidence type="ECO:0000313" key="2">
    <source>
        <dbReference type="EMBL" id="RPB25838.1"/>
    </source>
</evidence>
<dbReference type="AlphaFoldDB" id="A0A3N4LVX8"/>
<protein>
    <submittedName>
        <fullName evidence="2">Uncharacterized protein</fullName>
    </submittedName>
</protein>
<reference evidence="2 3" key="1">
    <citation type="journal article" date="2018" name="Nat. Ecol. Evol.">
        <title>Pezizomycetes genomes reveal the molecular basis of ectomycorrhizal truffle lifestyle.</title>
        <authorList>
            <person name="Murat C."/>
            <person name="Payen T."/>
            <person name="Noel B."/>
            <person name="Kuo A."/>
            <person name="Morin E."/>
            <person name="Chen J."/>
            <person name="Kohler A."/>
            <person name="Krizsan K."/>
            <person name="Balestrini R."/>
            <person name="Da Silva C."/>
            <person name="Montanini B."/>
            <person name="Hainaut M."/>
            <person name="Levati E."/>
            <person name="Barry K.W."/>
            <person name="Belfiori B."/>
            <person name="Cichocki N."/>
            <person name="Clum A."/>
            <person name="Dockter R.B."/>
            <person name="Fauchery L."/>
            <person name="Guy J."/>
            <person name="Iotti M."/>
            <person name="Le Tacon F."/>
            <person name="Lindquist E.A."/>
            <person name="Lipzen A."/>
            <person name="Malagnac F."/>
            <person name="Mello A."/>
            <person name="Molinier V."/>
            <person name="Miyauchi S."/>
            <person name="Poulain J."/>
            <person name="Riccioni C."/>
            <person name="Rubini A."/>
            <person name="Sitrit Y."/>
            <person name="Splivallo R."/>
            <person name="Traeger S."/>
            <person name="Wang M."/>
            <person name="Zifcakova L."/>
            <person name="Wipf D."/>
            <person name="Zambonelli A."/>
            <person name="Paolocci F."/>
            <person name="Nowrousian M."/>
            <person name="Ottonello S."/>
            <person name="Baldrian P."/>
            <person name="Spatafora J.W."/>
            <person name="Henrissat B."/>
            <person name="Nagy L.G."/>
            <person name="Aury J.M."/>
            <person name="Wincker P."/>
            <person name="Grigoriev I.V."/>
            <person name="Bonfante P."/>
            <person name="Martin F.M."/>
        </authorList>
    </citation>
    <scope>NUCLEOTIDE SEQUENCE [LARGE SCALE GENOMIC DNA]</scope>
    <source>
        <strain evidence="2 3">ATCC MYA-4762</strain>
    </source>
</reference>